<gene>
    <name evidence="1" type="ORF">B1806_11810</name>
</gene>
<keyword evidence="1" id="KW-0378">Hydrolase</keyword>
<dbReference type="Gene3D" id="1.50.10.10">
    <property type="match status" value="1"/>
</dbReference>
<dbReference type="EMBL" id="MWQO01000041">
    <property type="protein sequence ID" value="THD09262.1"/>
    <property type="molecule type" value="Genomic_DNA"/>
</dbReference>
<dbReference type="GO" id="GO:0016798">
    <property type="term" value="F:hydrolase activity, acting on glycosyl bonds"/>
    <property type="evidence" value="ECO:0007669"/>
    <property type="project" value="UniProtKB-KW"/>
</dbReference>
<name>A0A4S3KKB6_9GAMM</name>
<dbReference type="OrthoDB" id="49490at2"/>
<evidence type="ECO:0000313" key="1">
    <source>
        <dbReference type="EMBL" id="THD09262.1"/>
    </source>
</evidence>
<comment type="caution">
    <text evidence="1">The sequence shown here is derived from an EMBL/GenBank/DDBJ whole genome shotgun (WGS) entry which is preliminary data.</text>
</comment>
<accession>A0A4S3KKB6</accession>
<sequence>MEAWHTRLTWQQRSARMTPAAAGGFVLHAPDGTRAIAAQAWRADTASVLFDGLFAMAQNDLRKDAVSAITDPGWNHGKPIACDCFIAGKQWPFTWTRDLSYSTDLALWRFDAPRARRSLLFRLSTVRDAAAPQGLYVMQDTGSGGSWPISTDRVVWFLGARHLLGDAAFARKTWRALRDTLAQDREYAFDARVGLYRGETSFMDWRQQTYPGWTVDNVRFIAQSYALSTNVLHDEALQLGVKLAREHDDAMLAQRYARQAADLKAAINRWFWNPARGLYRSYLGGGDPPLPVDSYDLLGTALAITSGVAEGARAQQALDNYPTTPAGSPVIWPERASQPVYHNRALWPFVSAYALRAARVTRNPAQIAHALRSLVRAAALSGSNMENFALPQLSTHLPGKLGGPVVDSRRQLWSVAGYLNMVVEGVFGMESNGRIAPEIPVILVPMLFGARDTISLHTPTRSVILQRPATLDGNLLVADRITREGVTTRVRLKAIRVAAPALRRMQPEYAPATPAPAQVRRAGAAWQVRSAVPATLWLDGRAQGQPALQWRIPAGAARQCLSLTTRAQGVDSLPSQPVCVGETTRVEGAWPRRWSAPVSGDYFLRSEYENTHGPISTGITAAVKRIAVQCGDAPAQIVPMVMPQAIGTQRSSVARFHAQAGARCSFSVLQGFNMSDLTAAALYTGGEGGVSGPLNAARIGALLISPAPASPARMVQESAAVPAGSAP</sequence>
<dbReference type="AlphaFoldDB" id="A0A4S3KKB6"/>
<evidence type="ECO:0000313" key="2">
    <source>
        <dbReference type="Proteomes" id="UP000307749"/>
    </source>
</evidence>
<proteinExistence type="predicted"/>
<protein>
    <submittedName>
        <fullName evidence="1">Six-hairpin glycosidase-like protein</fullName>
    </submittedName>
</protein>
<dbReference type="GO" id="GO:0005975">
    <property type="term" value="P:carbohydrate metabolic process"/>
    <property type="evidence" value="ECO:0007669"/>
    <property type="project" value="InterPro"/>
</dbReference>
<organism evidence="1 2">
    <name type="scientific">Metallibacterium scheffleri</name>
    <dbReference type="NCBI Taxonomy" id="993689"/>
    <lineage>
        <taxon>Bacteria</taxon>
        <taxon>Pseudomonadati</taxon>
        <taxon>Pseudomonadota</taxon>
        <taxon>Gammaproteobacteria</taxon>
        <taxon>Lysobacterales</taxon>
        <taxon>Rhodanobacteraceae</taxon>
        <taxon>Metallibacterium</taxon>
    </lineage>
</organism>
<keyword evidence="1" id="KW-0326">Glycosidase</keyword>
<dbReference type="SUPFAM" id="SSF48208">
    <property type="entry name" value="Six-hairpin glycosidases"/>
    <property type="match status" value="1"/>
</dbReference>
<dbReference type="STRING" id="993689.GCA_002077135_01746"/>
<keyword evidence="2" id="KW-1185">Reference proteome</keyword>
<dbReference type="InterPro" id="IPR012341">
    <property type="entry name" value="6hp_glycosidase-like_sf"/>
</dbReference>
<reference evidence="1 2" key="1">
    <citation type="submission" date="2017-02" db="EMBL/GenBank/DDBJ databases">
        <title>Whole genome sequencing of Metallibacterium scheffleri DSM 24874 (T).</title>
        <authorList>
            <person name="Kumar S."/>
            <person name="Patil P."/>
            <person name="Patil P.B."/>
        </authorList>
    </citation>
    <scope>NUCLEOTIDE SEQUENCE [LARGE SCALE GENOMIC DNA]</scope>
    <source>
        <strain evidence="1 2">DSM 24874</strain>
    </source>
</reference>
<dbReference type="InterPro" id="IPR008928">
    <property type="entry name" value="6-hairpin_glycosidase_sf"/>
</dbReference>
<dbReference type="Proteomes" id="UP000307749">
    <property type="component" value="Unassembled WGS sequence"/>
</dbReference>